<keyword evidence="3 4" id="KW-0274">FAD</keyword>
<evidence type="ECO:0000256" key="4">
    <source>
        <dbReference type="PIRSR" id="PIRSR602081-1"/>
    </source>
</evidence>
<accession>A0A9X2WDG3</accession>
<comment type="cofactor">
    <cofactor evidence="1">
        <name>(6R)-5,10-methylene-5,6,7,8-tetrahydrofolate</name>
        <dbReference type="ChEBI" id="CHEBI:15636"/>
    </cofactor>
</comment>
<evidence type="ECO:0000256" key="1">
    <source>
        <dbReference type="ARBA" id="ARBA00001932"/>
    </source>
</evidence>
<evidence type="ECO:0000256" key="2">
    <source>
        <dbReference type="ARBA" id="ARBA00022630"/>
    </source>
</evidence>
<dbReference type="SUPFAM" id="SSF52425">
    <property type="entry name" value="Cryptochrome/photolyase, N-terminal domain"/>
    <property type="match status" value="1"/>
</dbReference>
<dbReference type="GO" id="GO:0009416">
    <property type="term" value="P:response to light stimulus"/>
    <property type="evidence" value="ECO:0007669"/>
    <property type="project" value="TreeGrafter"/>
</dbReference>
<comment type="caution">
    <text evidence="7">The sequence shown here is derived from an EMBL/GenBank/DDBJ whole genome shotgun (WGS) entry which is preliminary data.</text>
</comment>
<reference evidence="7" key="1">
    <citation type="journal article" date="2022" name="Front. Microbiol.">
        <title>Genome-based taxonomic rearrangement of Oceanobacter-related bacteria including the description of Thalassolituus hydrocarbonoclasticus sp. nov. and Thalassolituus pacificus sp. nov. and emended description of the genus Thalassolituus.</title>
        <authorList>
            <person name="Dong C."/>
            <person name="Wei L."/>
            <person name="Wang J."/>
            <person name="Lai Q."/>
            <person name="Huang Z."/>
            <person name="Shao Z."/>
        </authorList>
    </citation>
    <scope>NUCLEOTIDE SEQUENCE</scope>
    <source>
        <strain evidence="7">59MF3M-4</strain>
    </source>
</reference>
<dbReference type="RefSeq" id="WP_260974998.1">
    <property type="nucleotide sequence ID" value="NZ_JAOANI010000012.1"/>
</dbReference>
<evidence type="ECO:0000313" key="7">
    <source>
        <dbReference type="EMBL" id="MCT7358075.1"/>
    </source>
</evidence>
<reference evidence="7" key="2">
    <citation type="submission" date="2022-08" db="EMBL/GenBank/DDBJ databases">
        <authorList>
            <person name="Dong C."/>
        </authorList>
    </citation>
    <scope>NUCLEOTIDE SEQUENCE</scope>
    <source>
        <strain evidence="7">59MF3M-4</strain>
    </source>
</reference>
<evidence type="ECO:0000256" key="3">
    <source>
        <dbReference type="ARBA" id="ARBA00022827"/>
    </source>
</evidence>
<dbReference type="GO" id="GO:0003904">
    <property type="term" value="F:deoxyribodipyrimidine photo-lyase activity"/>
    <property type="evidence" value="ECO:0007669"/>
    <property type="project" value="TreeGrafter"/>
</dbReference>
<dbReference type="Gene3D" id="3.40.50.620">
    <property type="entry name" value="HUPs"/>
    <property type="match status" value="1"/>
</dbReference>
<keyword evidence="2 4" id="KW-0285">Flavoprotein</keyword>
<dbReference type="Proteomes" id="UP001147830">
    <property type="component" value="Unassembled WGS sequence"/>
</dbReference>
<keyword evidence="8" id="KW-1185">Reference proteome</keyword>
<dbReference type="Pfam" id="PF03441">
    <property type="entry name" value="FAD_binding_7"/>
    <property type="match status" value="1"/>
</dbReference>
<dbReference type="InterPro" id="IPR006050">
    <property type="entry name" value="DNA_photolyase_N"/>
</dbReference>
<dbReference type="Gene3D" id="1.25.40.80">
    <property type="match status" value="1"/>
</dbReference>
<feature type="region of interest" description="Disordered" evidence="5">
    <location>
        <begin position="490"/>
        <end position="528"/>
    </location>
</feature>
<protein>
    <submittedName>
        <fullName evidence="7">Deoxyribodipyrimidine photo-lyase/cryptochrome family protein</fullName>
    </submittedName>
</protein>
<dbReference type="SUPFAM" id="SSF48173">
    <property type="entry name" value="Cryptochrome/photolyase FAD-binding domain"/>
    <property type="match status" value="1"/>
</dbReference>
<comment type="cofactor">
    <cofactor evidence="4">
        <name>FAD</name>
        <dbReference type="ChEBI" id="CHEBI:57692"/>
    </cofactor>
    <text evidence="4">Binds 1 FAD per subunit.</text>
</comment>
<dbReference type="PANTHER" id="PTHR11455:SF9">
    <property type="entry name" value="CRYPTOCHROME CIRCADIAN CLOCK 5 ISOFORM X1"/>
    <property type="match status" value="1"/>
</dbReference>
<dbReference type="InterPro" id="IPR036155">
    <property type="entry name" value="Crypto/Photolyase_N_sf"/>
</dbReference>
<gene>
    <name evidence="7" type="ORF">NYR02_03445</name>
</gene>
<dbReference type="InterPro" id="IPR002081">
    <property type="entry name" value="Cryptochrome/DNA_photolyase_1"/>
</dbReference>
<dbReference type="Gene3D" id="1.10.579.10">
    <property type="entry name" value="DNA Cyclobutane Dipyrimidine Photolyase, subunit A, domain 3"/>
    <property type="match status" value="1"/>
</dbReference>
<evidence type="ECO:0000256" key="5">
    <source>
        <dbReference type="SAM" id="MobiDB-lite"/>
    </source>
</evidence>
<feature type="binding site" evidence="4">
    <location>
        <position position="280"/>
    </location>
    <ligand>
        <name>FAD</name>
        <dbReference type="ChEBI" id="CHEBI:57692"/>
    </ligand>
</feature>
<dbReference type="EMBL" id="JAOANI010000012">
    <property type="protein sequence ID" value="MCT7358075.1"/>
    <property type="molecule type" value="Genomic_DNA"/>
</dbReference>
<dbReference type="GO" id="GO:0071949">
    <property type="term" value="F:FAD binding"/>
    <property type="evidence" value="ECO:0007669"/>
    <property type="project" value="TreeGrafter"/>
</dbReference>
<evidence type="ECO:0000259" key="6">
    <source>
        <dbReference type="PROSITE" id="PS51645"/>
    </source>
</evidence>
<sequence>MLHLVWLKRDLRLHDHAALAAAISAVRQQGGRLALLYAIEPGVWSQPDSSLRQWQFVREALFDLQQQLTQDAALWCLRGNMPDVLQRLWQQQQAKGQSFSLYSHEETGNLFSYRRDQAVRQWCRKHQITWHEYAQNGVRRASRSRPHSRDDWAAHWAAFMEQAQHAMPLLSECPWLPCPLPDALPVTALPTNLGYDQTPCPGRQPGGRSAALALLSSFLHSRGRFYRGSLGSPLTAEHHASRLSPYLAWGCLSVREVLQAVRAAQQQAPDTRWRNSLAAFESRLWWHCHFIQKLEDEPLQEQQPLHPAWAGVRQFNSAWYAAWANGQTGWPLADACMKYLQHHGWLNFRMRAMLMSLASYPLWLPWQQPALHLARWFTDYEPGIHYPQVQMQSGTTGINPPRMYNPTLQAQKQDPQGVFIRRWLPQLAQVPDSWIHQPWSMSQRLQAQCGVTIGRDYPAPLVHFEQATRQAREHIRQLRQQPAYRHTAMDIGQQHGSRKRRQSRAVKSGDSKSGSSKIKASPDQLDLF</sequence>
<dbReference type="PANTHER" id="PTHR11455">
    <property type="entry name" value="CRYPTOCHROME"/>
    <property type="match status" value="1"/>
</dbReference>
<feature type="compositionally biased region" description="Low complexity" evidence="5">
    <location>
        <begin position="511"/>
        <end position="521"/>
    </location>
</feature>
<feature type="domain" description="Photolyase/cryptochrome alpha/beta" evidence="6">
    <location>
        <begin position="1"/>
        <end position="138"/>
    </location>
</feature>
<proteinExistence type="predicted"/>
<dbReference type="InterPro" id="IPR014729">
    <property type="entry name" value="Rossmann-like_a/b/a_fold"/>
</dbReference>
<organism evidence="7 8">
    <name type="scientific">Thalassolituus pacificus</name>
    <dbReference type="NCBI Taxonomy" id="2975440"/>
    <lineage>
        <taxon>Bacteria</taxon>
        <taxon>Pseudomonadati</taxon>
        <taxon>Pseudomonadota</taxon>
        <taxon>Gammaproteobacteria</taxon>
        <taxon>Oceanospirillales</taxon>
        <taxon>Oceanospirillaceae</taxon>
        <taxon>Thalassolituus</taxon>
    </lineage>
</organism>
<dbReference type="InterPro" id="IPR036134">
    <property type="entry name" value="Crypto/Photolyase_FAD-like_sf"/>
</dbReference>
<feature type="binding site" evidence="4">
    <location>
        <position position="226"/>
    </location>
    <ligand>
        <name>FAD</name>
        <dbReference type="ChEBI" id="CHEBI:57692"/>
    </ligand>
</feature>
<dbReference type="InterPro" id="IPR005101">
    <property type="entry name" value="Cryptochr/Photolyase_FAD-bd"/>
</dbReference>
<dbReference type="AlphaFoldDB" id="A0A9X2WDG3"/>
<dbReference type="PROSITE" id="PS51645">
    <property type="entry name" value="PHR_CRY_ALPHA_BETA"/>
    <property type="match status" value="1"/>
</dbReference>
<name>A0A9X2WDG3_9GAMM</name>
<dbReference type="Pfam" id="PF00875">
    <property type="entry name" value="DNA_photolyase"/>
    <property type="match status" value="1"/>
</dbReference>
<evidence type="ECO:0000313" key="8">
    <source>
        <dbReference type="Proteomes" id="UP001147830"/>
    </source>
</evidence>
<dbReference type="GO" id="GO:0003677">
    <property type="term" value="F:DNA binding"/>
    <property type="evidence" value="ECO:0007669"/>
    <property type="project" value="TreeGrafter"/>
</dbReference>